<keyword evidence="3" id="KW-1185">Reference proteome</keyword>
<gene>
    <name evidence="2" type="ORF">HaLaN_16969</name>
</gene>
<evidence type="ECO:0000256" key="1">
    <source>
        <dbReference type="SAM" id="MobiDB-lite"/>
    </source>
</evidence>
<sequence length="272" mass="29597">MDWVTAAYLPLHSLTHPLHLYQLVGAMMEDVEIGDIDMEDIEEPSIEVLAAAELNLCERNKAGLVLDGALWLSKATVDMLTEQHLSHSRHTAHQPSHPAVASSSSFEGQITPGGPGSSTGQGGQQGPAAGAQPLMQRLSRCVKAVHIKEQGLNEELLSPDEQEALDVMFPVADVSFVPICWLGWAEVCRDVRWHCHDVLWSCAGYARCALPDTAQTCSVSQLQLRWYQCCYAVGKTSNRMCIAAAATPALLAVFTTFVTRNCYTHLSPQPAS</sequence>
<organism evidence="2 3">
    <name type="scientific">Haematococcus lacustris</name>
    <name type="common">Green alga</name>
    <name type="synonym">Haematococcus pluvialis</name>
    <dbReference type="NCBI Taxonomy" id="44745"/>
    <lineage>
        <taxon>Eukaryota</taxon>
        <taxon>Viridiplantae</taxon>
        <taxon>Chlorophyta</taxon>
        <taxon>core chlorophytes</taxon>
        <taxon>Chlorophyceae</taxon>
        <taxon>CS clade</taxon>
        <taxon>Chlamydomonadales</taxon>
        <taxon>Haematococcaceae</taxon>
        <taxon>Haematococcus</taxon>
    </lineage>
</organism>
<reference evidence="2 3" key="1">
    <citation type="submission" date="2020-02" db="EMBL/GenBank/DDBJ databases">
        <title>Draft genome sequence of Haematococcus lacustris strain NIES-144.</title>
        <authorList>
            <person name="Morimoto D."/>
            <person name="Nakagawa S."/>
            <person name="Yoshida T."/>
            <person name="Sawayama S."/>
        </authorList>
    </citation>
    <scope>NUCLEOTIDE SEQUENCE [LARGE SCALE GENOMIC DNA]</scope>
    <source>
        <strain evidence="2 3">NIES-144</strain>
    </source>
</reference>
<proteinExistence type="predicted"/>
<dbReference type="AlphaFoldDB" id="A0A699ZDN2"/>
<name>A0A699ZDN2_HAELA</name>
<feature type="compositionally biased region" description="Gly residues" evidence="1">
    <location>
        <begin position="111"/>
        <end position="125"/>
    </location>
</feature>
<evidence type="ECO:0000313" key="3">
    <source>
        <dbReference type="Proteomes" id="UP000485058"/>
    </source>
</evidence>
<feature type="region of interest" description="Disordered" evidence="1">
    <location>
        <begin position="84"/>
        <end position="130"/>
    </location>
</feature>
<dbReference type="Proteomes" id="UP000485058">
    <property type="component" value="Unassembled WGS sequence"/>
</dbReference>
<dbReference type="EMBL" id="BLLF01001544">
    <property type="protein sequence ID" value="GFH19935.1"/>
    <property type="molecule type" value="Genomic_DNA"/>
</dbReference>
<comment type="caution">
    <text evidence="2">The sequence shown here is derived from an EMBL/GenBank/DDBJ whole genome shotgun (WGS) entry which is preliminary data.</text>
</comment>
<accession>A0A699ZDN2</accession>
<protein>
    <submittedName>
        <fullName evidence="2">Uncharacterized protein</fullName>
    </submittedName>
</protein>
<evidence type="ECO:0000313" key="2">
    <source>
        <dbReference type="EMBL" id="GFH19935.1"/>
    </source>
</evidence>